<dbReference type="AlphaFoldDB" id="A0A401RU54"/>
<reference evidence="2 3" key="1">
    <citation type="journal article" date="2018" name="Nat. Ecol. Evol.">
        <title>Shark genomes provide insights into elasmobranch evolution and the origin of vertebrates.</title>
        <authorList>
            <person name="Hara Y"/>
            <person name="Yamaguchi K"/>
            <person name="Onimaru K"/>
            <person name="Kadota M"/>
            <person name="Koyanagi M"/>
            <person name="Keeley SD"/>
            <person name="Tatsumi K"/>
            <person name="Tanaka K"/>
            <person name="Motone F"/>
            <person name="Kageyama Y"/>
            <person name="Nozu R"/>
            <person name="Adachi N"/>
            <person name="Nishimura O"/>
            <person name="Nakagawa R"/>
            <person name="Tanegashima C"/>
            <person name="Kiyatake I"/>
            <person name="Matsumoto R"/>
            <person name="Murakumo K"/>
            <person name="Nishida K"/>
            <person name="Terakita A"/>
            <person name="Kuratani S"/>
            <person name="Sato K"/>
            <person name="Hyodo S Kuraku.S."/>
        </authorList>
    </citation>
    <scope>NUCLEOTIDE SEQUENCE [LARGE SCALE GENOMIC DNA]</scope>
</reference>
<evidence type="ECO:0000256" key="1">
    <source>
        <dbReference type="SAM" id="MobiDB-lite"/>
    </source>
</evidence>
<comment type="caution">
    <text evidence="2">The sequence shown here is derived from an EMBL/GenBank/DDBJ whole genome shotgun (WGS) entry which is preliminary data.</text>
</comment>
<accession>A0A401RU54</accession>
<name>A0A401RU54_CHIPU</name>
<organism evidence="2 3">
    <name type="scientific">Chiloscyllium punctatum</name>
    <name type="common">Brownbanded bambooshark</name>
    <name type="synonym">Hemiscyllium punctatum</name>
    <dbReference type="NCBI Taxonomy" id="137246"/>
    <lineage>
        <taxon>Eukaryota</taxon>
        <taxon>Metazoa</taxon>
        <taxon>Chordata</taxon>
        <taxon>Craniata</taxon>
        <taxon>Vertebrata</taxon>
        <taxon>Chondrichthyes</taxon>
        <taxon>Elasmobranchii</taxon>
        <taxon>Galeomorphii</taxon>
        <taxon>Galeoidea</taxon>
        <taxon>Orectolobiformes</taxon>
        <taxon>Hemiscylliidae</taxon>
        <taxon>Chiloscyllium</taxon>
    </lineage>
</organism>
<keyword evidence="3" id="KW-1185">Reference proteome</keyword>
<proteinExistence type="predicted"/>
<evidence type="ECO:0000313" key="2">
    <source>
        <dbReference type="EMBL" id="GCC21689.1"/>
    </source>
</evidence>
<feature type="region of interest" description="Disordered" evidence="1">
    <location>
        <begin position="27"/>
        <end position="62"/>
    </location>
</feature>
<dbReference type="Proteomes" id="UP000287033">
    <property type="component" value="Unassembled WGS sequence"/>
</dbReference>
<sequence length="178" mass="20281">MFVVLQWGEKAAPISIRVLGQRYSPSRALRPADPEAPPTHCPRSPAHCRRDAAATHARPRPARWRPVPMVPMVPRHNRTSRADSCSWGLGCVLNSLAKGQEASIAEGRERTWCIARFSWDPNVFDCGMFVSAKRCVKRQRDWESRKVHTRVRVFQFTGWKTLASYENASQREQTGHGF</sequence>
<dbReference type="EMBL" id="BEZZ01002390">
    <property type="protein sequence ID" value="GCC21689.1"/>
    <property type="molecule type" value="Genomic_DNA"/>
</dbReference>
<protein>
    <submittedName>
        <fullName evidence="2">Uncharacterized protein</fullName>
    </submittedName>
</protein>
<evidence type="ECO:0000313" key="3">
    <source>
        <dbReference type="Proteomes" id="UP000287033"/>
    </source>
</evidence>
<gene>
    <name evidence="2" type="ORF">chiPu_0020164</name>
</gene>